<evidence type="ECO:0000256" key="1">
    <source>
        <dbReference type="SAM" id="MobiDB-lite"/>
    </source>
</evidence>
<keyword evidence="3" id="KW-1185">Reference proteome</keyword>
<dbReference type="AlphaFoldDB" id="A0A9N9B8G3"/>
<evidence type="ECO:0000313" key="2">
    <source>
        <dbReference type="EMBL" id="CAG8554517.1"/>
    </source>
</evidence>
<gene>
    <name evidence="2" type="ORF">ALEPTO_LOCUS6043</name>
</gene>
<proteinExistence type="predicted"/>
<dbReference type="EMBL" id="CAJVPS010001921">
    <property type="protein sequence ID" value="CAG8554517.1"/>
    <property type="molecule type" value="Genomic_DNA"/>
</dbReference>
<sequence>MPQIKQKIPKTRHKSIDNWQSSSSSREEAWERLHKKNVTIIYNGNAAMEELIERFENPTNSKNFVKEDELHQLSLDGKSKSNSNDEEAKSAENFRDVKKWISELPATGDFQISR</sequence>
<accession>A0A9N9B8G3</accession>
<protein>
    <submittedName>
        <fullName evidence="2">11819_t:CDS:1</fullName>
    </submittedName>
</protein>
<feature type="region of interest" description="Disordered" evidence="1">
    <location>
        <begin position="1"/>
        <end position="28"/>
    </location>
</feature>
<comment type="caution">
    <text evidence="2">The sequence shown here is derived from an EMBL/GenBank/DDBJ whole genome shotgun (WGS) entry which is preliminary data.</text>
</comment>
<organism evidence="2 3">
    <name type="scientific">Ambispora leptoticha</name>
    <dbReference type="NCBI Taxonomy" id="144679"/>
    <lineage>
        <taxon>Eukaryota</taxon>
        <taxon>Fungi</taxon>
        <taxon>Fungi incertae sedis</taxon>
        <taxon>Mucoromycota</taxon>
        <taxon>Glomeromycotina</taxon>
        <taxon>Glomeromycetes</taxon>
        <taxon>Archaeosporales</taxon>
        <taxon>Ambisporaceae</taxon>
        <taxon>Ambispora</taxon>
    </lineage>
</organism>
<reference evidence="2" key="1">
    <citation type="submission" date="2021-06" db="EMBL/GenBank/DDBJ databases">
        <authorList>
            <person name="Kallberg Y."/>
            <person name="Tangrot J."/>
            <person name="Rosling A."/>
        </authorList>
    </citation>
    <scope>NUCLEOTIDE SEQUENCE</scope>
    <source>
        <strain evidence="2">FL130A</strain>
    </source>
</reference>
<dbReference type="OrthoDB" id="10597982at2759"/>
<evidence type="ECO:0000313" key="3">
    <source>
        <dbReference type="Proteomes" id="UP000789508"/>
    </source>
</evidence>
<dbReference type="Proteomes" id="UP000789508">
    <property type="component" value="Unassembled WGS sequence"/>
</dbReference>
<feature type="region of interest" description="Disordered" evidence="1">
    <location>
        <begin position="73"/>
        <end position="94"/>
    </location>
</feature>
<name>A0A9N9B8G3_9GLOM</name>